<feature type="domain" description="RNA-binding S4" evidence="4">
    <location>
        <begin position="6"/>
        <end position="71"/>
    </location>
</feature>
<dbReference type="Gene3D" id="3.40.50.150">
    <property type="entry name" value="Vaccinia Virus protein VP39"/>
    <property type="match status" value="1"/>
</dbReference>
<dbReference type="GO" id="GO:0003723">
    <property type="term" value="F:RNA binding"/>
    <property type="evidence" value="ECO:0007669"/>
    <property type="project" value="UniProtKB-KW"/>
</dbReference>
<dbReference type="NCBIfam" id="TIGR00478">
    <property type="entry name" value="tly"/>
    <property type="match status" value="1"/>
</dbReference>
<evidence type="ECO:0000259" key="4">
    <source>
        <dbReference type="SMART" id="SM00363"/>
    </source>
</evidence>
<evidence type="ECO:0000256" key="3">
    <source>
        <dbReference type="PROSITE-ProRule" id="PRU00182"/>
    </source>
</evidence>
<keyword evidence="1 3" id="KW-0694">RNA-binding</keyword>
<dbReference type="Pfam" id="PF01728">
    <property type="entry name" value="FtsJ"/>
    <property type="match status" value="1"/>
</dbReference>
<name>A0A5D4RGJ8_9BACI</name>
<dbReference type="Proteomes" id="UP000322139">
    <property type="component" value="Unassembled WGS sequence"/>
</dbReference>
<reference evidence="5 6" key="1">
    <citation type="submission" date="2019-08" db="EMBL/GenBank/DDBJ databases">
        <title>Bacillus genomes from the desert of Cuatro Cienegas, Coahuila.</title>
        <authorList>
            <person name="Olmedo-Alvarez G."/>
        </authorList>
    </citation>
    <scope>NUCLEOTIDE SEQUENCE [LARGE SCALE GENOMIC DNA]</scope>
    <source>
        <strain evidence="5 6">CH446_14T</strain>
    </source>
</reference>
<dbReference type="SMART" id="SM00363">
    <property type="entry name" value="S4"/>
    <property type="match status" value="1"/>
</dbReference>
<dbReference type="AlphaFoldDB" id="A0A5D4RGJ8"/>
<dbReference type="InterPro" id="IPR036986">
    <property type="entry name" value="S4_RNA-bd_sf"/>
</dbReference>
<dbReference type="PANTHER" id="PTHR32319">
    <property type="entry name" value="BACTERIAL HEMOLYSIN-LIKE PROTEIN"/>
    <property type="match status" value="1"/>
</dbReference>
<keyword evidence="5" id="KW-0489">Methyltransferase</keyword>
<dbReference type="Gene3D" id="3.10.290.10">
    <property type="entry name" value="RNA-binding S4 domain"/>
    <property type="match status" value="1"/>
</dbReference>
<evidence type="ECO:0000313" key="6">
    <source>
        <dbReference type="Proteomes" id="UP000322139"/>
    </source>
</evidence>
<dbReference type="EMBL" id="VTER01000004">
    <property type="protein sequence ID" value="TYS49431.1"/>
    <property type="molecule type" value="Genomic_DNA"/>
</dbReference>
<dbReference type="SUPFAM" id="SSF53335">
    <property type="entry name" value="S-adenosyl-L-methionine-dependent methyltransferases"/>
    <property type="match status" value="1"/>
</dbReference>
<evidence type="ECO:0000256" key="1">
    <source>
        <dbReference type="ARBA" id="ARBA00022884"/>
    </source>
</evidence>
<dbReference type="PANTHER" id="PTHR32319:SF0">
    <property type="entry name" value="BACTERIAL HEMOLYSIN-LIKE PROTEIN"/>
    <property type="match status" value="1"/>
</dbReference>
<comment type="caution">
    <text evidence="5">The sequence shown here is derived from an EMBL/GenBank/DDBJ whole genome shotgun (WGS) entry which is preliminary data.</text>
</comment>
<dbReference type="InterPro" id="IPR004538">
    <property type="entry name" value="Hemolysin_A/TlyA"/>
</dbReference>
<dbReference type="InterPro" id="IPR029063">
    <property type="entry name" value="SAM-dependent_MTases_sf"/>
</dbReference>
<dbReference type="PIRSF" id="PIRSF005578">
    <property type="entry name" value="TlyA"/>
    <property type="match status" value="1"/>
</dbReference>
<dbReference type="InterPro" id="IPR002877">
    <property type="entry name" value="RNA_MeTrfase_FtsJ_dom"/>
</dbReference>
<proteinExistence type="inferred from homology"/>
<evidence type="ECO:0000313" key="5">
    <source>
        <dbReference type="EMBL" id="TYS49431.1"/>
    </source>
</evidence>
<evidence type="ECO:0000256" key="2">
    <source>
        <dbReference type="ARBA" id="ARBA00029460"/>
    </source>
</evidence>
<organism evidence="5 6">
    <name type="scientific">Bacillus infantis</name>
    <dbReference type="NCBI Taxonomy" id="324767"/>
    <lineage>
        <taxon>Bacteria</taxon>
        <taxon>Bacillati</taxon>
        <taxon>Bacillota</taxon>
        <taxon>Bacilli</taxon>
        <taxon>Bacillales</taxon>
        <taxon>Bacillaceae</taxon>
        <taxon>Bacillus</taxon>
    </lineage>
</organism>
<protein>
    <submittedName>
        <fullName evidence="5">TlyA family RNA methyltransferase</fullName>
    </submittedName>
</protein>
<dbReference type="InterPro" id="IPR002942">
    <property type="entry name" value="S4_RNA-bd"/>
</dbReference>
<sequence length="281" mass="31190">MKSKKERLDVLLVERGLIETREKAKRAIMAGLVYTNESRLDKPGEKVGADIPLTVKGKLIPYVSRGGLKLEKAIKEFDVDISGKVLLDIGASTGGFTDCALQNGARMSYALDVGYNQLAWKLRQDERVEVMERTNFRYVTPADLAGEMPDFASIDVSFISLKLILPVLKTLLVSGSDIIALVKPQFEAGREQVGKKGIVRDPKVHADVIDRMIRFSLEQGYDVRNLSYSPITGGDGNIEFLLHLRWEGEKETGINGLSASVDEIVKEAHAELKSKQQKEEE</sequence>
<keyword evidence="5" id="KW-0808">Transferase</keyword>
<dbReference type="RefSeq" id="WP_148974536.1">
    <property type="nucleotide sequence ID" value="NZ_JBNIKT010000006.1"/>
</dbReference>
<dbReference type="CDD" id="cd00165">
    <property type="entry name" value="S4"/>
    <property type="match status" value="1"/>
</dbReference>
<dbReference type="PROSITE" id="PS50889">
    <property type="entry name" value="S4"/>
    <property type="match status" value="1"/>
</dbReference>
<dbReference type="InterPro" id="IPR047048">
    <property type="entry name" value="TlyA"/>
</dbReference>
<dbReference type="GO" id="GO:0008168">
    <property type="term" value="F:methyltransferase activity"/>
    <property type="evidence" value="ECO:0007669"/>
    <property type="project" value="UniProtKB-KW"/>
</dbReference>
<gene>
    <name evidence="5" type="ORF">FZD51_09505</name>
</gene>
<dbReference type="GO" id="GO:0032259">
    <property type="term" value="P:methylation"/>
    <property type="evidence" value="ECO:0007669"/>
    <property type="project" value="UniProtKB-KW"/>
</dbReference>
<comment type="similarity">
    <text evidence="2">Belongs to the TlyA family.</text>
</comment>
<dbReference type="Pfam" id="PF01479">
    <property type="entry name" value="S4"/>
    <property type="match status" value="1"/>
</dbReference>
<dbReference type="SUPFAM" id="SSF55174">
    <property type="entry name" value="Alpha-L RNA-binding motif"/>
    <property type="match status" value="1"/>
</dbReference>
<accession>A0A5D4RGJ8</accession>